<proteinExistence type="predicted"/>
<evidence type="ECO:0000313" key="2">
    <source>
        <dbReference type="EMBL" id="OQD76142.1"/>
    </source>
</evidence>
<gene>
    <name evidence="2" type="ORF">PENDEC_c005G06099</name>
</gene>
<protein>
    <recommendedName>
        <fullName evidence="4">Extracellular membrane protein CFEM domain-containing protein</fullName>
    </recommendedName>
</protein>
<evidence type="ECO:0000313" key="3">
    <source>
        <dbReference type="Proteomes" id="UP000191522"/>
    </source>
</evidence>
<name>A0A1V6PHK7_PENDC</name>
<dbReference type="OMA" id="QECFCAN"/>
<accession>A0A1V6PHK7</accession>
<reference evidence="3" key="1">
    <citation type="journal article" date="2017" name="Nat. Microbiol.">
        <title>Global analysis of biosynthetic gene clusters reveals vast potential of secondary metabolite production in Penicillium species.</title>
        <authorList>
            <person name="Nielsen J.C."/>
            <person name="Grijseels S."/>
            <person name="Prigent S."/>
            <person name="Ji B."/>
            <person name="Dainat J."/>
            <person name="Nielsen K.F."/>
            <person name="Frisvad J.C."/>
            <person name="Workman M."/>
            <person name="Nielsen J."/>
        </authorList>
    </citation>
    <scope>NUCLEOTIDE SEQUENCE [LARGE SCALE GENOMIC DNA]</scope>
    <source>
        <strain evidence="3">IBT 11843</strain>
    </source>
</reference>
<evidence type="ECO:0000256" key="1">
    <source>
        <dbReference type="SAM" id="SignalP"/>
    </source>
</evidence>
<comment type="caution">
    <text evidence="2">The sequence shown here is derived from an EMBL/GenBank/DDBJ whole genome shotgun (WGS) entry which is preliminary data.</text>
</comment>
<dbReference type="AlphaFoldDB" id="A0A1V6PHK7"/>
<evidence type="ECO:0008006" key="4">
    <source>
        <dbReference type="Google" id="ProtNLM"/>
    </source>
</evidence>
<sequence length="234" mass="23660">MRSFIAALFMAGAVTAQTTSEYLDCATAALGSIKVSTFNGCTNMTSTECLCSNKDAISELTQSAKDACNKAGVDMNDLDASLCGASNDKDAAPARHASRPMQPAEDLHMRAYSPSEDSDASQPRVMTVTVTESCACKSTPTSPMHISQIPVYVPSSSMGGMAAASSPAYSHGILVGGSSSSAIFGSQMSATPTPSGASANRFNAFQGAAPQVNAAHGGVAALGAAAVMGLMIAL</sequence>
<organism evidence="2 3">
    <name type="scientific">Penicillium decumbens</name>
    <dbReference type="NCBI Taxonomy" id="69771"/>
    <lineage>
        <taxon>Eukaryota</taxon>
        <taxon>Fungi</taxon>
        <taxon>Dikarya</taxon>
        <taxon>Ascomycota</taxon>
        <taxon>Pezizomycotina</taxon>
        <taxon>Eurotiomycetes</taxon>
        <taxon>Eurotiomycetidae</taxon>
        <taxon>Eurotiales</taxon>
        <taxon>Aspergillaceae</taxon>
        <taxon>Penicillium</taxon>
    </lineage>
</organism>
<keyword evidence="1" id="KW-0732">Signal</keyword>
<feature type="signal peptide" evidence="1">
    <location>
        <begin position="1"/>
        <end position="16"/>
    </location>
</feature>
<feature type="chain" id="PRO_5012551259" description="Extracellular membrane protein CFEM domain-containing protein" evidence="1">
    <location>
        <begin position="17"/>
        <end position="234"/>
    </location>
</feature>
<keyword evidence="3" id="KW-1185">Reference proteome</keyword>
<dbReference type="Proteomes" id="UP000191522">
    <property type="component" value="Unassembled WGS sequence"/>
</dbReference>
<dbReference type="OrthoDB" id="4364984at2759"/>
<dbReference type="EMBL" id="MDYL01000005">
    <property type="protein sequence ID" value="OQD76142.1"/>
    <property type="molecule type" value="Genomic_DNA"/>
</dbReference>